<keyword evidence="1" id="KW-0812">Transmembrane</keyword>
<dbReference type="AlphaFoldDB" id="A0A1I5WLN7"/>
<sequence>MKKYDEYQIFMKYKCANHSFNLLTGLLLVNAFLGVRLGSRWEWGTMKEVEVLVILLIASLFNTIISVYHNAWYTKVNEKRGYMWFFLISGIINLTFTIEYFISNPNSLLINGKIGFEIFKLMPALLGLSISIPYFIREWNEKRMEKNE</sequence>
<evidence type="ECO:0000313" key="2">
    <source>
        <dbReference type="EMBL" id="SFQ20694.1"/>
    </source>
</evidence>
<keyword evidence="3" id="KW-1185">Reference proteome</keyword>
<keyword evidence="1" id="KW-1133">Transmembrane helix</keyword>
<dbReference type="STRING" id="82801.SAMN04488506_0960"/>
<evidence type="ECO:0000313" key="3">
    <source>
        <dbReference type="Proteomes" id="UP000199136"/>
    </source>
</evidence>
<dbReference type="EMBL" id="FOXW01000003">
    <property type="protein sequence ID" value="SFQ20694.1"/>
    <property type="molecule type" value="Genomic_DNA"/>
</dbReference>
<dbReference type="Proteomes" id="UP000199136">
    <property type="component" value="Unassembled WGS sequence"/>
</dbReference>
<dbReference type="OrthoDB" id="2157087at2"/>
<reference evidence="2 3" key="1">
    <citation type="submission" date="2016-10" db="EMBL/GenBank/DDBJ databases">
        <authorList>
            <person name="de Groot N.N."/>
        </authorList>
    </citation>
    <scope>NUCLEOTIDE SEQUENCE [LARGE SCALE GENOMIC DNA]</scope>
    <source>
        <strain evidence="2 3">DSM 20581</strain>
    </source>
</reference>
<protein>
    <submittedName>
        <fullName evidence="2">Uncharacterized protein</fullName>
    </submittedName>
</protein>
<accession>A0A1I5WLN7</accession>
<evidence type="ECO:0000256" key="1">
    <source>
        <dbReference type="SAM" id="Phobius"/>
    </source>
</evidence>
<organism evidence="2 3">
    <name type="scientific">Desemzia incerta</name>
    <dbReference type="NCBI Taxonomy" id="82801"/>
    <lineage>
        <taxon>Bacteria</taxon>
        <taxon>Bacillati</taxon>
        <taxon>Bacillota</taxon>
        <taxon>Bacilli</taxon>
        <taxon>Lactobacillales</taxon>
        <taxon>Carnobacteriaceae</taxon>
        <taxon>Desemzia</taxon>
    </lineage>
</organism>
<name>A0A1I5WLN7_9LACT</name>
<keyword evidence="1" id="KW-0472">Membrane</keyword>
<dbReference type="RefSeq" id="WP_092480013.1">
    <property type="nucleotide sequence ID" value="NZ_FOXW01000003.1"/>
</dbReference>
<feature type="transmembrane region" description="Helical" evidence="1">
    <location>
        <begin position="114"/>
        <end position="136"/>
    </location>
</feature>
<gene>
    <name evidence="2" type="ORF">SAMN04488506_0960</name>
</gene>
<feature type="transmembrane region" description="Helical" evidence="1">
    <location>
        <begin position="51"/>
        <end position="69"/>
    </location>
</feature>
<feature type="transmembrane region" description="Helical" evidence="1">
    <location>
        <begin position="20"/>
        <end position="39"/>
    </location>
</feature>
<proteinExistence type="predicted"/>
<feature type="transmembrane region" description="Helical" evidence="1">
    <location>
        <begin position="81"/>
        <end position="102"/>
    </location>
</feature>